<dbReference type="EMBL" id="FPAG01000002">
    <property type="protein sequence ID" value="SFS53976.1"/>
    <property type="molecule type" value="Genomic_DNA"/>
</dbReference>
<dbReference type="SUPFAM" id="SSF55031">
    <property type="entry name" value="Bacterial exopeptidase dimerisation domain"/>
    <property type="match status" value="1"/>
</dbReference>
<gene>
    <name evidence="4" type="ORF">SAMN04487906_0751</name>
</gene>
<dbReference type="InterPro" id="IPR017439">
    <property type="entry name" value="Amidohydrolase"/>
</dbReference>
<dbReference type="Gene3D" id="3.30.70.360">
    <property type="match status" value="1"/>
</dbReference>
<dbReference type="GO" id="GO:0016787">
    <property type="term" value="F:hydrolase activity"/>
    <property type="evidence" value="ECO:0007669"/>
    <property type="project" value="UniProtKB-KW"/>
</dbReference>
<reference evidence="4 5" key="1">
    <citation type="submission" date="2016-10" db="EMBL/GenBank/DDBJ databases">
        <authorList>
            <person name="de Groot N.N."/>
        </authorList>
    </citation>
    <scope>NUCLEOTIDE SEQUENCE [LARGE SCALE GENOMIC DNA]</scope>
    <source>
        <strain evidence="4 5">CGMCC 1.6114</strain>
    </source>
</reference>
<dbReference type="InterPro" id="IPR036264">
    <property type="entry name" value="Bact_exopeptidase_dim_dom"/>
</dbReference>
<organism evidence="4 5">
    <name type="scientific">Zhouia amylolytica</name>
    <dbReference type="NCBI Taxonomy" id="376730"/>
    <lineage>
        <taxon>Bacteria</taxon>
        <taxon>Pseudomonadati</taxon>
        <taxon>Bacteroidota</taxon>
        <taxon>Flavobacteriia</taxon>
        <taxon>Flavobacteriales</taxon>
        <taxon>Flavobacteriaceae</taxon>
        <taxon>Zhouia</taxon>
    </lineage>
</organism>
<dbReference type="PIRSF" id="PIRSF005962">
    <property type="entry name" value="Pept_M20D_amidohydro"/>
    <property type="match status" value="1"/>
</dbReference>
<feature type="binding site" evidence="2">
    <location>
        <position position="365"/>
    </location>
    <ligand>
        <name>Mn(2+)</name>
        <dbReference type="ChEBI" id="CHEBI:29035"/>
        <label>2</label>
    </ligand>
</feature>
<dbReference type="Gene3D" id="3.40.630.10">
    <property type="entry name" value="Zn peptidases"/>
    <property type="match status" value="1"/>
</dbReference>
<keyword evidence="1 4" id="KW-0378">Hydrolase</keyword>
<evidence type="ECO:0000313" key="4">
    <source>
        <dbReference type="EMBL" id="SFS53976.1"/>
    </source>
</evidence>
<dbReference type="InterPro" id="IPR011650">
    <property type="entry name" value="Peptidase_M20_dimer"/>
</dbReference>
<evidence type="ECO:0000313" key="5">
    <source>
        <dbReference type="Proteomes" id="UP000183209"/>
    </source>
</evidence>
<dbReference type="PANTHER" id="PTHR11014">
    <property type="entry name" value="PEPTIDASE M20 FAMILY MEMBER"/>
    <property type="match status" value="1"/>
</dbReference>
<dbReference type="AlphaFoldDB" id="A0A1I6QND3"/>
<feature type="binding site" evidence="2">
    <location>
        <position position="170"/>
    </location>
    <ligand>
        <name>Mn(2+)</name>
        <dbReference type="ChEBI" id="CHEBI:29035"/>
        <label>2</label>
    </ligand>
</feature>
<feature type="domain" description="Peptidase M20 dimerisation" evidence="3">
    <location>
        <begin position="193"/>
        <end position="292"/>
    </location>
</feature>
<comment type="cofactor">
    <cofactor evidence="2">
        <name>Mn(2+)</name>
        <dbReference type="ChEBI" id="CHEBI:29035"/>
    </cofactor>
    <text evidence="2">The Mn(2+) ion enhances activity.</text>
</comment>
<evidence type="ECO:0000259" key="3">
    <source>
        <dbReference type="Pfam" id="PF07687"/>
    </source>
</evidence>
<evidence type="ECO:0000256" key="2">
    <source>
        <dbReference type="PIRSR" id="PIRSR005962-1"/>
    </source>
</evidence>
<sequence>MNVHLPVLMKSSKTFYLKEDLESIRHYFHAHPELSAEETHTAKRITEFLQLCHPDKIITKLGGNGIAAIFCGKNPGKTILYRCEMDALPIEESNNFRHRSKVSGVSHKCGHDGHLTVMLGLARLFKINPIDKGTCILLFQPAEEIGLGAEKVLHDPKFQLINPDYVYAFHNLPGYPLNKVVLKEGAFSAAVKSLMIQLKGKTAHAGEPEKGINPALAVSEIISQAMKLSHNHPDQKGFKVVTPVHMKMGEVAYGIAPGDAEIHFTLRTWQEHLLDELTDDITELSKNIAQKYELKINTKCLQHFRANENKKEAIAYLKRTLNTINQDFIERSLPFKWGEDFGLFTQRFNGAMFGIGAGINCPALHNPDYDFPDEITPKAIDTFYNLMLEIQK</sequence>
<dbReference type="InterPro" id="IPR002933">
    <property type="entry name" value="Peptidase_M20"/>
</dbReference>
<keyword evidence="2" id="KW-0479">Metal-binding</keyword>
<name>A0A1I6QND3_9FLAO</name>
<dbReference type="GO" id="GO:0046872">
    <property type="term" value="F:metal ion binding"/>
    <property type="evidence" value="ECO:0007669"/>
    <property type="project" value="UniProtKB-KW"/>
</dbReference>
<accession>A0A1I6QND3</accession>
<evidence type="ECO:0000256" key="1">
    <source>
        <dbReference type="ARBA" id="ARBA00022801"/>
    </source>
</evidence>
<proteinExistence type="predicted"/>
<dbReference type="Pfam" id="PF07687">
    <property type="entry name" value="M20_dimer"/>
    <property type="match status" value="1"/>
</dbReference>
<dbReference type="Pfam" id="PF01546">
    <property type="entry name" value="Peptidase_M20"/>
    <property type="match status" value="1"/>
</dbReference>
<keyword evidence="2" id="KW-0464">Manganese</keyword>
<dbReference type="Proteomes" id="UP000183209">
    <property type="component" value="Unassembled WGS sequence"/>
</dbReference>
<dbReference type="PANTHER" id="PTHR11014:SF169">
    <property type="entry name" value="CLAN MH, FAMILY M20, PEPTIDASE T-LIKE METALLOPEPTIDASE"/>
    <property type="match status" value="1"/>
</dbReference>
<feature type="binding site" evidence="2">
    <location>
        <position position="144"/>
    </location>
    <ligand>
        <name>Mn(2+)</name>
        <dbReference type="ChEBI" id="CHEBI:29035"/>
        <label>2</label>
    </ligand>
</feature>
<dbReference type="NCBIfam" id="TIGR01891">
    <property type="entry name" value="amidohydrolases"/>
    <property type="match status" value="1"/>
</dbReference>
<protein>
    <submittedName>
        <fullName evidence="4">Amidohydrolase</fullName>
    </submittedName>
</protein>
<dbReference type="SUPFAM" id="SSF53187">
    <property type="entry name" value="Zn-dependent exopeptidases"/>
    <property type="match status" value="1"/>
</dbReference>
<feature type="binding site" evidence="2">
    <location>
        <position position="111"/>
    </location>
    <ligand>
        <name>Mn(2+)</name>
        <dbReference type="ChEBI" id="CHEBI:29035"/>
        <label>2</label>
    </ligand>
</feature>
<feature type="binding site" evidence="2">
    <location>
        <position position="109"/>
    </location>
    <ligand>
        <name>Mn(2+)</name>
        <dbReference type="ChEBI" id="CHEBI:29035"/>
        <label>2</label>
    </ligand>
</feature>